<dbReference type="Gene3D" id="1.10.260.40">
    <property type="entry name" value="lambda repressor-like DNA-binding domains"/>
    <property type="match status" value="1"/>
</dbReference>
<organism evidence="2 3">
    <name type="scientific">Candidatus Opimibacter skivensis</name>
    <dbReference type="NCBI Taxonomy" id="2982028"/>
    <lineage>
        <taxon>Bacteria</taxon>
        <taxon>Pseudomonadati</taxon>
        <taxon>Bacteroidota</taxon>
        <taxon>Saprospiria</taxon>
        <taxon>Saprospirales</taxon>
        <taxon>Saprospiraceae</taxon>
        <taxon>Candidatus Opimibacter</taxon>
    </lineage>
</organism>
<evidence type="ECO:0000313" key="2">
    <source>
        <dbReference type="EMBL" id="MBK9983509.1"/>
    </source>
</evidence>
<feature type="domain" description="HTH cro/C1-type" evidence="1">
    <location>
        <begin position="27"/>
        <end position="80"/>
    </location>
</feature>
<dbReference type="InterPro" id="IPR010982">
    <property type="entry name" value="Lambda_DNA-bd_dom_sf"/>
</dbReference>
<gene>
    <name evidence="2" type="ORF">IPP15_14170</name>
</gene>
<reference evidence="2 3" key="1">
    <citation type="submission" date="2020-10" db="EMBL/GenBank/DDBJ databases">
        <title>Connecting structure to function with the recovery of over 1000 high-quality activated sludge metagenome-assembled genomes encoding full-length rRNA genes using long-read sequencing.</title>
        <authorList>
            <person name="Singleton C.M."/>
            <person name="Petriglieri F."/>
            <person name="Kristensen J.M."/>
            <person name="Kirkegaard R.H."/>
            <person name="Michaelsen T.Y."/>
            <person name="Andersen M.H."/>
            <person name="Karst S.M."/>
            <person name="Dueholm M.S."/>
            <person name="Nielsen P.H."/>
            <person name="Albertsen M."/>
        </authorList>
    </citation>
    <scope>NUCLEOTIDE SEQUENCE [LARGE SCALE GENOMIC DNA]</scope>
    <source>
        <strain evidence="2">Ribe_18-Q3-R11-54_MAXAC.273</strain>
    </source>
</reference>
<dbReference type="SMART" id="SM00530">
    <property type="entry name" value="HTH_XRE"/>
    <property type="match status" value="1"/>
</dbReference>
<accession>A0A9D7SZ77</accession>
<proteinExistence type="predicted"/>
<protein>
    <submittedName>
        <fullName evidence="2">XRE family transcriptional regulator</fullName>
    </submittedName>
</protein>
<dbReference type="SUPFAM" id="SSF47413">
    <property type="entry name" value="lambda repressor-like DNA-binding domains"/>
    <property type="match status" value="1"/>
</dbReference>
<sequence>MLAEFPKDRQEKIKAKANEYIREYKKLADLRKELGITQEMIARHQGIKQVNISNLEKRHDMLLSTLHKYVNSLGGKLDIRIQFPNAESINVKSLNVKSGKVKPIAARTRIASKKI</sequence>
<dbReference type="Proteomes" id="UP000808337">
    <property type="component" value="Unassembled WGS sequence"/>
</dbReference>
<dbReference type="Pfam" id="PF13744">
    <property type="entry name" value="HTH_37"/>
    <property type="match status" value="1"/>
</dbReference>
<dbReference type="EMBL" id="JADKGY010000020">
    <property type="protein sequence ID" value="MBK9983509.1"/>
    <property type="molecule type" value="Genomic_DNA"/>
</dbReference>
<dbReference type="InterPro" id="IPR039554">
    <property type="entry name" value="HigA2-like_HTH"/>
</dbReference>
<dbReference type="CDD" id="cd00093">
    <property type="entry name" value="HTH_XRE"/>
    <property type="match status" value="1"/>
</dbReference>
<dbReference type="AlphaFoldDB" id="A0A9D7SZ77"/>
<evidence type="ECO:0000313" key="3">
    <source>
        <dbReference type="Proteomes" id="UP000808337"/>
    </source>
</evidence>
<dbReference type="InterPro" id="IPR001387">
    <property type="entry name" value="Cro/C1-type_HTH"/>
</dbReference>
<comment type="caution">
    <text evidence="2">The sequence shown here is derived from an EMBL/GenBank/DDBJ whole genome shotgun (WGS) entry which is preliminary data.</text>
</comment>
<evidence type="ECO:0000259" key="1">
    <source>
        <dbReference type="PROSITE" id="PS50943"/>
    </source>
</evidence>
<name>A0A9D7SZ77_9BACT</name>
<dbReference type="GO" id="GO:0003677">
    <property type="term" value="F:DNA binding"/>
    <property type="evidence" value="ECO:0007669"/>
    <property type="project" value="InterPro"/>
</dbReference>
<dbReference type="PROSITE" id="PS50943">
    <property type="entry name" value="HTH_CROC1"/>
    <property type="match status" value="1"/>
</dbReference>